<dbReference type="Proteomes" id="UP000235507">
    <property type="component" value="Unassembled WGS sequence"/>
</dbReference>
<organism evidence="1 2">
    <name type="scientific">Mesorhizobium intechi</name>
    <dbReference type="NCBI Taxonomy" id="537601"/>
    <lineage>
        <taxon>Bacteria</taxon>
        <taxon>Pseudomonadati</taxon>
        <taxon>Pseudomonadota</taxon>
        <taxon>Alphaproteobacteria</taxon>
        <taxon>Hyphomicrobiales</taxon>
        <taxon>Phyllobacteriaceae</taxon>
        <taxon>Mesorhizobium</taxon>
    </lineage>
</organism>
<reference evidence="1" key="1">
    <citation type="submission" date="2019-07" db="EMBL/GenBank/DDBJ databases">
        <title>Mesorhizobum intechiensis sp. nov. isolated from nodules of Lotus tenuis growing in lowlands of the Flooding Pampa, Argentina.</title>
        <authorList>
            <person name="Estrella M.J."/>
            <person name="Torres Tejerizo G.A."/>
            <person name="Cumpa Velazquez L.M."/>
            <person name="Fontana F."/>
            <person name="Hansen L."/>
            <person name="Pistorio M."/>
            <person name="Sannazzaro A.I."/>
        </authorList>
    </citation>
    <scope>NUCLEOTIDE SEQUENCE</scope>
    <source>
        <strain evidence="1">BD68</strain>
    </source>
</reference>
<feature type="non-terminal residue" evidence="1">
    <location>
        <position position="1"/>
    </location>
</feature>
<sequence length="67" mass="7325">RGEKDPFVARCLSEPSAGQSLAPCERDIQVGDDLSLTYRFPKEFLGDWQALDAAMTAEAGRMLKAGH</sequence>
<keyword evidence="2" id="KW-1185">Reference proteome</keyword>
<evidence type="ECO:0000313" key="1">
    <source>
        <dbReference type="EMBL" id="TSE13877.1"/>
    </source>
</evidence>
<comment type="caution">
    <text evidence="1">The sequence shown here is derived from an EMBL/GenBank/DDBJ whole genome shotgun (WGS) entry which is preliminary data.</text>
</comment>
<proteinExistence type="predicted"/>
<name>A0A8T9AWQ1_9HYPH</name>
<dbReference type="AlphaFoldDB" id="A0A8T9AWQ1"/>
<evidence type="ECO:0000313" key="2">
    <source>
        <dbReference type="Proteomes" id="UP000235507"/>
    </source>
</evidence>
<gene>
    <name evidence="1" type="ORF">C1D09_001690</name>
</gene>
<protein>
    <submittedName>
        <fullName evidence="1">Uncharacterized protein</fullName>
    </submittedName>
</protein>
<accession>A0A8T9AWQ1</accession>
<dbReference type="EMBL" id="PNOT02000024">
    <property type="protein sequence ID" value="TSE13877.1"/>
    <property type="molecule type" value="Genomic_DNA"/>
</dbReference>